<reference evidence="1 2" key="1">
    <citation type="submission" date="2024-01" db="EMBL/GenBank/DDBJ databases">
        <title>The genomes of 5 underutilized Papilionoideae crops provide insights into root nodulation and disease resistanc.</title>
        <authorList>
            <person name="Jiang F."/>
        </authorList>
    </citation>
    <scope>NUCLEOTIDE SEQUENCE [LARGE SCALE GENOMIC DNA]</scope>
    <source>
        <strain evidence="1">DUOXIRENSHENG_FW03</strain>
        <tissue evidence="1">Leaves</tissue>
    </source>
</reference>
<proteinExistence type="predicted"/>
<evidence type="ECO:0000313" key="1">
    <source>
        <dbReference type="EMBL" id="KAK7391394.1"/>
    </source>
</evidence>
<comment type="caution">
    <text evidence="1">The sequence shown here is derived from an EMBL/GenBank/DDBJ whole genome shotgun (WGS) entry which is preliminary data.</text>
</comment>
<sequence>MEPSQKRDALEVELHLWPGASRLCSDLNFLIIDSLLVVLESWCFCSSDLGNAGLFSGYQSPRGHVVVACFSLPRDVSLITRVVSSVFLLVGRGVSSPSRGLALPHRYLTWWRTEKWKKHRFQVSENSEKVDENDKKIAGNKLPSAFIFTGGRDQSSKLKTPLTIQISKEPNICVWEFTIPHTHFTFLASKSSPRMNLKRPEMMLEATYNLRLLSIPLWDDWELHPVLNAVWTQPTVLAVSGFRT</sequence>
<keyword evidence="2" id="KW-1185">Reference proteome</keyword>
<evidence type="ECO:0000313" key="2">
    <source>
        <dbReference type="Proteomes" id="UP001386955"/>
    </source>
</evidence>
<dbReference type="Proteomes" id="UP001386955">
    <property type="component" value="Unassembled WGS sequence"/>
</dbReference>
<dbReference type="AlphaFoldDB" id="A0AAN9S9R8"/>
<accession>A0AAN9S9R8</accession>
<organism evidence="1 2">
    <name type="scientific">Psophocarpus tetragonolobus</name>
    <name type="common">Winged bean</name>
    <name type="synonym">Dolichos tetragonolobus</name>
    <dbReference type="NCBI Taxonomy" id="3891"/>
    <lineage>
        <taxon>Eukaryota</taxon>
        <taxon>Viridiplantae</taxon>
        <taxon>Streptophyta</taxon>
        <taxon>Embryophyta</taxon>
        <taxon>Tracheophyta</taxon>
        <taxon>Spermatophyta</taxon>
        <taxon>Magnoliopsida</taxon>
        <taxon>eudicotyledons</taxon>
        <taxon>Gunneridae</taxon>
        <taxon>Pentapetalae</taxon>
        <taxon>rosids</taxon>
        <taxon>fabids</taxon>
        <taxon>Fabales</taxon>
        <taxon>Fabaceae</taxon>
        <taxon>Papilionoideae</taxon>
        <taxon>50 kb inversion clade</taxon>
        <taxon>NPAAA clade</taxon>
        <taxon>indigoferoid/millettioid clade</taxon>
        <taxon>Phaseoleae</taxon>
        <taxon>Psophocarpus</taxon>
    </lineage>
</organism>
<dbReference type="EMBL" id="JAYMYS010000005">
    <property type="protein sequence ID" value="KAK7391394.1"/>
    <property type="molecule type" value="Genomic_DNA"/>
</dbReference>
<name>A0AAN9S9R8_PSOTE</name>
<gene>
    <name evidence="1" type="ORF">VNO78_19810</name>
</gene>
<protein>
    <submittedName>
        <fullName evidence="1">Uncharacterized protein</fullName>
    </submittedName>
</protein>